<sequence length="106" mass="11783">MLCGLCGRKMQSHQAHGAAYYRCRYPNEYALANHVQHPRNVYVAERDIVPALDNWLLKAFAPPPHRLTDTIRRLHAAQPEAGPSTVAPEIATVNKIIAACDAKLVQ</sequence>
<accession>A0ABQ4DX08</accession>
<feature type="domain" description="Recombinase zinc beta ribbon" evidence="1">
    <location>
        <begin position="1"/>
        <end position="33"/>
    </location>
</feature>
<name>A0ABQ4DX08_9ACTN</name>
<comment type="caution">
    <text evidence="2">The sequence shown here is derived from an EMBL/GenBank/DDBJ whole genome shotgun (WGS) entry which is preliminary data.</text>
</comment>
<evidence type="ECO:0000313" key="3">
    <source>
        <dbReference type="Proteomes" id="UP000646749"/>
    </source>
</evidence>
<dbReference type="EMBL" id="BONW01000008">
    <property type="protein sequence ID" value="GIG86974.1"/>
    <property type="molecule type" value="Genomic_DNA"/>
</dbReference>
<keyword evidence="3" id="KW-1185">Reference proteome</keyword>
<evidence type="ECO:0000259" key="1">
    <source>
        <dbReference type="Pfam" id="PF13408"/>
    </source>
</evidence>
<reference evidence="2 3" key="1">
    <citation type="submission" date="2021-01" db="EMBL/GenBank/DDBJ databases">
        <title>Whole genome shotgun sequence of Plantactinospora endophytica NBRC 110450.</title>
        <authorList>
            <person name="Komaki H."/>
            <person name="Tamura T."/>
        </authorList>
    </citation>
    <scope>NUCLEOTIDE SEQUENCE [LARGE SCALE GENOMIC DNA]</scope>
    <source>
        <strain evidence="2 3">NBRC 110450</strain>
    </source>
</reference>
<dbReference type="InterPro" id="IPR025827">
    <property type="entry name" value="Zn_ribbon_recom_dom"/>
</dbReference>
<protein>
    <recommendedName>
        <fullName evidence="1">Recombinase zinc beta ribbon domain-containing protein</fullName>
    </recommendedName>
</protein>
<dbReference type="Pfam" id="PF13408">
    <property type="entry name" value="Zn_ribbon_recom"/>
    <property type="match status" value="1"/>
</dbReference>
<gene>
    <name evidence="2" type="ORF">Pen02_19100</name>
</gene>
<evidence type="ECO:0000313" key="2">
    <source>
        <dbReference type="EMBL" id="GIG86974.1"/>
    </source>
</evidence>
<organism evidence="2 3">
    <name type="scientific">Plantactinospora endophytica</name>
    <dbReference type="NCBI Taxonomy" id="673535"/>
    <lineage>
        <taxon>Bacteria</taxon>
        <taxon>Bacillati</taxon>
        <taxon>Actinomycetota</taxon>
        <taxon>Actinomycetes</taxon>
        <taxon>Micromonosporales</taxon>
        <taxon>Micromonosporaceae</taxon>
        <taxon>Plantactinospora</taxon>
    </lineage>
</organism>
<dbReference type="RefSeq" id="WP_275413563.1">
    <property type="nucleotide sequence ID" value="NZ_BONW01000008.1"/>
</dbReference>
<proteinExistence type="predicted"/>
<dbReference type="Proteomes" id="UP000646749">
    <property type="component" value="Unassembled WGS sequence"/>
</dbReference>